<proteinExistence type="predicted"/>
<protein>
    <submittedName>
        <fullName evidence="2">Gliding motility lipoprotein GldK</fullName>
    </submittedName>
</protein>
<reference evidence="2 3" key="1">
    <citation type="submission" date="2016-11" db="EMBL/GenBank/DDBJ databases">
        <title>Trade-off between light-utilization and light-protection in marine flavobacteria.</title>
        <authorList>
            <person name="Kumagai Y."/>
        </authorList>
    </citation>
    <scope>NUCLEOTIDE SEQUENCE [LARGE SCALE GENOMIC DNA]</scope>
    <source>
        <strain evidence="2 3">JCM 17109</strain>
    </source>
</reference>
<dbReference type="GO" id="GO:0120147">
    <property type="term" value="F:formylglycine-generating oxidase activity"/>
    <property type="evidence" value="ECO:0007669"/>
    <property type="project" value="TreeGrafter"/>
</dbReference>
<dbReference type="PANTHER" id="PTHR23150">
    <property type="entry name" value="SULFATASE MODIFYING FACTOR 1, 2"/>
    <property type="match status" value="1"/>
</dbReference>
<sequence length="455" mass="52065">MKKLLMLVAVVAFLASCGKGDRGQLVGVKGKKWHPEKPYGMTLVPGGSFIMGKADDDIAATLNAPAKTVTVPSFYMDETEITNSEYRQFTEWVRDSTLRMRLAILADDEGLTPGDGGTGDFAFKDASNEDPSVWEQYVEDNYIGLGETGYEGRQLNWDEDLIWDTEDIPDEYYAEAYDSMYIPFEEAYNGKRSVDVEKLIFRYSVKDIQKAVKNPGLSRKEFIKTYITKIYPDTTVWIRDFNYSYNEPMHNDYFYHEAYSDYPVVGVNWMQAKAFAQWRTLYHNGYRRKQKGRDDVFPYRLPTEAEWEYAARGGLEGATFPWGGPYAKNDRGCFLANFKPLRGDYAADQALYTVEADAYEPNDYNLYNMSGNVSEWVNSSYEPGAYEYMSSMSPIVNDENNRRKGVRGGSWKDVSYFLEVGTRDYEYQDSARSYIGFRTVQSYVGTDVTLNAATN</sequence>
<keyword evidence="3" id="KW-1185">Reference proteome</keyword>
<dbReference type="EMBL" id="MQUC01000003">
    <property type="protein sequence ID" value="PRP68209.1"/>
    <property type="molecule type" value="Genomic_DNA"/>
</dbReference>
<dbReference type="PROSITE" id="PS51257">
    <property type="entry name" value="PROKAR_LIPOPROTEIN"/>
    <property type="match status" value="1"/>
</dbReference>
<feature type="domain" description="Sulfatase-modifying factor enzyme-like" evidence="1">
    <location>
        <begin position="40"/>
        <end position="440"/>
    </location>
</feature>
<comment type="caution">
    <text evidence="2">The sequence shown here is derived from an EMBL/GenBank/DDBJ whole genome shotgun (WGS) entry which is preliminary data.</text>
</comment>
<evidence type="ECO:0000313" key="3">
    <source>
        <dbReference type="Proteomes" id="UP000239532"/>
    </source>
</evidence>
<dbReference type="OrthoDB" id="9768004at2"/>
<dbReference type="InterPro" id="IPR051043">
    <property type="entry name" value="Sulfatase_Mod_Factor_Kinase"/>
</dbReference>
<dbReference type="Gene3D" id="3.90.1580.10">
    <property type="entry name" value="paralog of FGE (formylglycine-generating enzyme)"/>
    <property type="match status" value="2"/>
</dbReference>
<dbReference type="RefSeq" id="WP_105983878.1">
    <property type="nucleotide sequence ID" value="NZ_MQUC01000003.1"/>
</dbReference>
<gene>
    <name evidence="2" type="ORF">BST86_14495</name>
</gene>
<dbReference type="InterPro" id="IPR019866">
    <property type="entry name" value="Glid_motil-assoc_lipo_GldK"/>
</dbReference>
<evidence type="ECO:0000313" key="2">
    <source>
        <dbReference type="EMBL" id="PRP68209.1"/>
    </source>
</evidence>
<dbReference type="NCBIfam" id="TIGR03525">
    <property type="entry name" value="GldK"/>
    <property type="match status" value="1"/>
</dbReference>
<dbReference type="Proteomes" id="UP000239532">
    <property type="component" value="Unassembled WGS sequence"/>
</dbReference>
<name>A0A2S9WXL3_9FLAO</name>
<dbReference type="InterPro" id="IPR005532">
    <property type="entry name" value="SUMF_dom"/>
</dbReference>
<organism evidence="2 3">
    <name type="scientific">Nonlabens agnitus</name>
    <dbReference type="NCBI Taxonomy" id="870484"/>
    <lineage>
        <taxon>Bacteria</taxon>
        <taxon>Pseudomonadati</taxon>
        <taxon>Bacteroidota</taxon>
        <taxon>Flavobacteriia</taxon>
        <taxon>Flavobacteriales</taxon>
        <taxon>Flavobacteriaceae</taxon>
        <taxon>Nonlabens</taxon>
    </lineage>
</organism>
<dbReference type="Pfam" id="PF03781">
    <property type="entry name" value="FGE-sulfatase"/>
    <property type="match status" value="1"/>
</dbReference>
<dbReference type="InterPro" id="IPR042095">
    <property type="entry name" value="SUMF_sf"/>
</dbReference>
<dbReference type="PANTHER" id="PTHR23150:SF19">
    <property type="entry name" value="FORMYLGLYCINE-GENERATING ENZYME"/>
    <property type="match status" value="1"/>
</dbReference>
<dbReference type="InterPro" id="IPR016187">
    <property type="entry name" value="CTDL_fold"/>
</dbReference>
<accession>A0A2S9WXL3</accession>
<dbReference type="SUPFAM" id="SSF56436">
    <property type="entry name" value="C-type lectin-like"/>
    <property type="match status" value="2"/>
</dbReference>
<dbReference type="AlphaFoldDB" id="A0A2S9WXL3"/>
<evidence type="ECO:0000259" key="1">
    <source>
        <dbReference type="Pfam" id="PF03781"/>
    </source>
</evidence>
<keyword evidence="2" id="KW-0449">Lipoprotein</keyword>